<dbReference type="GeneID" id="106343477"/>
<dbReference type="RefSeq" id="XP_013638159.1">
    <property type="nucleotide sequence ID" value="XM_013782705.1"/>
</dbReference>
<reference evidence="2 3" key="1">
    <citation type="journal article" date="2014" name="Genome Biol.">
        <title>Transcriptome and methylome profiling reveals relics of genome dominance in the mesopolyploid Brassica oleracea.</title>
        <authorList>
            <person name="Parkin I.A."/>
            <person name="Koh C."/>
            <person name="Tang H."/>
            <person name="Robinson S.J."/>
            <person name="Kagale S."/>
            <person name="Clarke W.E."/>
            <person name="Town C.D."/>
            <person name="Nixon J."/>
            <person name="Krishnakumar V."/>
            <person name="Bidwell S.L."/>
            <person name="Denoeud F."/>
            <person name="Belcram H."/>
            <person name="Links M.G."/>
            <person name="Just J."/>
            <person name="Clarke C."/>
            <person name="Bender T."/>
            <person name="Huebert T."/>
            <person name="Mason A.S."/>
            <person name="Pires J.C."/>
            <person name="Barker G."/>
            <person name="Moore J."/>
            <person name="Walley P.G."/>
            <person name="Manoli S."/>
            <person name="Batley J."/>
            <person name="Edwards D."/>
            <person name="Nelson M.N."/>
            <person name="Wang X."/>
            <person name="Paterson A.H."/>
            <person name="King G."/>
            <person name="Bancroft I."/>
            <person name="Chalhoub B."/>
            <person name="Sharpe A.G."/>
        </authorList>
    </citation>
    <scope>NUCLEOTIDE SEQUENCE</scope>
    <source>
        <strain evidence="2 3">cv. TO1000</strain>
    </source>
</reference>
<organism evidence="2 3">
    <name type="scientific">Brassica oleracea var. oleracea</name>
    <dbReference type="NCBI Taxonomy" id="109376"/>
    <lineage>
        <taxon>Eukaryota</taxon>
        <taxon>Viridiplantae</taxon>
        <taxon>Streptophyta</taxon>
        <taxon>Embryophyta</taxon>
        <taxon>Tracheophyta</taxon>
        <taxon>Spermatophyta</taxon>
        <taxon>Magnoliopsida</taxon>
        <taxon>eudicotyledons</taxon>
        <taxon>Gunneridae</taxon>
        <taxon>Pentapetalae</taxon>
        <taxon>rosids</taxon>
        <taxon>malvids</taxon>
        <taxon>Brassicales</taxon>
        <taxon>Brassicaceae</taxon>
        <taxon>Brassiceae</taxon>
        <taxon>Brassica</taxon>
    </lineage>
</organism>
<evidence type="ECO:0000313" key="3">
    <source>
        <dbReference type="Proteomes" id="UP000032141"/>
    </source>
</evidence>
<evidence type="ECO:0000313" key="2">
    <source>
        <dbReference type="EnsemblPlants" id="Bo5g118940.1"/>
    </source>
</evidence>
<feature type="compositionally biased region" description="Polar residues" evidence="1">
    <location>
        <begin position="1"/>
        <end position="20"/>
    </location>
</feature>
<dbReference type="Proteomes" id="UP000032141">
    <property type="component" value="Chromosome C5"/>
</dbReference>
<evidence type="ECO:0000256" key="1">
    <source>
        <dbReference type="SAM" id="MobiDB-lite"/>
    </source>
</evidence>
<dbReference type="AlphaFoldDB" id="A0A0D3CIZ8"/>
<dbReference type="EnsemblPlants" id="Bo5g118940.1">
    <property type="protein sequence ID" value="Bo5g118940.1"/>
    <property type="gene ID" value="Bo5g118940"/>
</dbReference>
<dbReference type="PANTHER" id="PTHR45786:SF74">
    <property type="entry name" value="ATP-DEPENDENT DNA HELICASE"/>
    <property type="match status" value="1"/>
</dbReference>
<protein>
    <recommendedName>
        <fullName evidence="4">Helitron helicase-like domain-containing protein</fullName>
    </recommendedName>
</protein>
<accession>A0A0D3CIZ8</accession>
<keyword evidence="3" id="KW-1185">Reference proteome</keyword>
<sequence length="312" mass="35131">MRSRRTANSPQQDIQRTQETILPDQVDNIDVDSPEQVTARASRALRIKKQKSKRVATRYKNVASTSGSRPVRYRRPVVNKWDLVKCPVCQAIVWIAEAVVQETEKSPRMFSICCQQGRVKLPPRRQPPSPLKELLDKSNFKSIIRIANGMLAFTSMGGQIDNSVTNSCGPYAFRLHGQTHHKIRSLLPPDGKFPQYLQLYIVDTDNEVANRKKAFSKGTSALEIDDNLVADLIKMLDENNHLAKTFRHARDRVLSGGAVEFSVRLVNQKHHGRQYDLPTASEIGGILVGDFTAESAGKDIVLEYKTSKLQRI</sequence>
<dbReference type="PANTHER" id="PTHR45786">
    <property type="entry name" value="DNA BINDING PROTEIN-LIKE"/>
    <property type="match status" value="1"/>
</dbReference>
<dbReference type="RefSeq" id="XP_013638160.1">
    <property type="nucleotide sequence ID" value="XM_013782706.1"/>
</dbReference>
<evidence type="ECO:0008006" key="4">
    <source>
        <dbReference type="Google" id="ProtNLM"/>
    </source>
</evidence>
<name>A0A0D3CIZ8_BRAOL</name>
<feature type="region of interest" description="Disordered" evidence="1">
    <location>
        <begin position="1"/>
        <end position="30"/>
    </location>
</feature>
<dbReference type="OMA" id="HGQTHHK"/>
<dbReference type="eggNOG" id="KOG0987">
    <property type="taxonomic scope" value="Eukaryota"/>
</dbReference>
<dbReference type="STRING" id="109376.A0A0D3CIZ8"/>
<dbReference type="HOGENOM" id="CLU_001324_5_1_1"/>
<reference evidence="2" key="2">
    <citation type="submission" date="2015-03" db="UniProtKB">
        <authorList>
            <consortium name="EnsemblPlants"/>
        </authorList>
    </citation>
    <scope>IDENTIFICATION</scope>
</reference>
<dbReference type="Gramene" id="Bo5g118940.1">
    <property type="protein sequence ID" value="Bo5g118940.1"/>
    <property type="gene ID" value="Bo5g118940"/>
</dbReference>
<proteinExistence type="predicted"/>